<dbReference type="InterPro" id="IPR006566">
    <property type="entry name" value="FBD"/>
</dbReference>
<dbReference type="Pfam" id="PF08387">
    <property type="entry name" value="FBD"/>
    <property type="match status" value="1"/>
</dbReference>
<feature type="domain" description="F-box/LRR-repeat protein 15/At3g58940/PEG3-like LRR" evidence="3">
    <location>
        <begin position="149"/>
        <end position="375"/>
    </location>
</feature>
<dbReference type="GeneID" id="100826648"/>
<dbReference type="InterPro" id="IPR036047">
    <property type="entry name" value="F-box-like_dom_sf"/>
</dbReference>
<dbReference type="Gene3D" id="3.80.10.10">
    <property type="entry name" value="Ribonuclease Inhibitor"/>
    <property type="match status" value="1"/>
</dbReference>
<evidence type="ECO:0000313" key="4">
    <source>
        <dbReference type="EMBL" id="KQK07627.2"/>
    </source>
</evidence>
<keyword evidence="6" id="KW-1185">Reference proteome</keyword>
<reference evidence="4 5" key="1">
    <citation type="journal article" date="2010" name="Nature">
        <title>Genome sequencing and analysis of the model grass Brachypodium distachyon.</title>
        <authorList>
            <consortium name="International Brachypodium Initiative"/>
        </authorList>
    </citation>
    <scope>NUCLEOTIDE SEQUENCE [LARGE SCALE GENOMIC DNA]</scope>
    <source>
        <strain evidence="4 5">Bd21</strain>
    </source>
</reference>
<dbReference type="RefSeq" id="XP_014753849.1">
    <property type="nucleotide sequence ID" value="XM_014898363.2"/>
</dbReference>
<organism evidence="4">
    <name type="scientific">Brachypodium distachyon</name>
    <name type="common">Purple false brome</name>
    <name type="synonym">Trachynia distachya</name>
    <dbReference type="NCBI Taxonomy" id="15368"/>
    <lineage>
        <taxon>Eukaryota</taxon>
        <taxon>Viridiplantae</taxon>
        <taxon>Streptophyta</taxon>
        <taxon>Embryophyta</taxon>
        <taxon>Tracheophyta</taxon>
        <taxon>Spermatophyta</taxon>
        <taxon>Magnoliopsida</taxon>
        <taxon>Liliopsida</taxon>
        <taxon>Poales</taxon>
        <taxon>Poaceae</taxon>
        <taxon>BOP clade</taxon>
        <taxon>Pooideae</taxon>
        <taxon>Stipodae</taxon>
        <taxon>Brachypodieae</taxon>
        <taxon>Brachypodium</taxon>
    </lineage>
</organism>
<dbReference type="CDD" id="cd22160">
    <property type="entry name" value="F-box_AtFBL13-like"/>
    <property type="match status" value="1"/>
</dbReference>
<dbReference type="PANTHER" id="PTHR32141">
    <property type="match status" value="1"/>
</dbReference>
<proteinExistence type="predicted"/>
<dbReference type="Proteomes" id="UP000008810">
    <property type="component" value="Chromosome 2"/>
</dbReference>
<dbReference type="ExpressionAtlas" id="A0A0Q3IP47">
    <property type="expression patterns" value="baseline"/>
</dbReference>
<dbReference type="AlphaFoldDB" id="A0A0Q3IP47"/>
<name>A0A0Q3IP47_BRADI</name>
<reference evidence="4" key="2">
    <citation type="submission" date="2017-06" db="EMBL/GenBank/DDBJ databases">
        <title>WGS assembly of Brachypodium distachyon.</title>
        <authorList>
            <consortium name="The International Brachypodium Initiative"/>
            <person name="Lucas S."/>
            <person name="Harmon-Smith M."/>
            <person name="Lail K."/>
            <person name="Tice H."/>
            <person name="Grimwood J."/>
            <person name="Bruce D."/>
            <person name="Barry K."/>
            <person name="Shu S."/>
            <person name="Lindquist E."/>
            <person name="Wang M."/>
            <person name="Pitluck S."/>
            <person name="Vogel J.P."/>
            <person name="Garvin D.F."/>
            <person name="Mockler T.C."/>
            <person name="Schmutz J."/>
            <person name="Rokhsar D."/>
            <person name="Bevan M.W."/>
        </authorList>
    </citation>
    <scope>NUCLEOTIDE SEQUENCE</scope>
    <source>
        <strain evidence="4">Bd21</strain>
    </source>
</reference>
<dbReference type="EMBL" id="CM000881">
    <property type="protein sequence ID" value="KQK07627.2"/>
    <property type="molecule type" value="Genomic_DNA"/>
</dbReference>
<evidence type="ECO:0000259" key="1">
    <source>
        <dbReference type="Pfam" id="PF00646"/>
    </source>
</evidence>
<dbReference type="EnsemblPlants" id="KQK07627">
    <property type="protein sequence ID" value="KQK07627"/>
    <property type="gene ID" value="BRADI_2g36850v3"/>
</dbReference>
<dbReference type="PANTHER" id="PTHR32141:SF45">
    <property type="entry name" value="OS07G0285200 PROTEIN"/>
    <property type="match status" value="1"/>
</dbReference>
<dbReference type="Gramene" id="KQK07627">
    <property type="protein sequence ID" value="KQK07627"/>
    <property type="gene ID" value="BRADI_2g36850v3"/>
</dbReference>
<evidence type="ECO:0000313" key="6">
    <source>
        <dbReference type="Proteomes" id="UP000008810"/>
    </source>
</evidence>
<gene>
    <name evidence="5" type="primary">LOC100826648</name>
    <name evidence="4" type="ORF">BRADI_2g36850v3</name>
</gene>
<dbReference type="OrthoDB" id="584579at2759"/>
<reference evidence="5" key="3">
    <citation type="submission" date="2018-08" db="UniProtKB">
        <authorList>
            <consortium name="EnsemblPlants"/>
        </authorList>
    </citation>
    <scope>IDENTIFICATION</scope>
    <source>
        <strain evidence="5">cv. Bd21</strain>
    </source>
</reference>
<evidence type="ECO:0000259" key="3">
    <source>
        <dbReference type="Pfam" id="PF24758"/>
    </source>
</evidence>
<dbReference type="SUPFAM" id="SSF81383">
    <property type="entry name" value="F-box domain"/>
    <property type="match status" value="1"/>
</dbReference>
<dbReference type="InterPro" id="IPR053781">
    <property type="entry name" value="F-box_AtFBL13-like"/>
</dbReference>
<dbReference type="InterPro" id="IPR055302">
    <property type="entry name" value="F-box_dom-containing"/>
</dbReference>
<dbReference type="InterPro" id="IPR001810">
    <property type="entry name" value="F-box_dom"/>
</dbReference>
<accession>A0A0Q3IP47</accession>
<dbReference type="Pfam" id="PF24758">
    <property type="entry name" value="LRR_At5g56370"/>
    <property type="match status" value="1"/>
</dbReference>
<dbReference type="Pfam" id="PF00646">
    <property type="entry name" value="F-box"/>
    <property type="match status" value="1"/>
</dbReference>
<sequence>MQGMPVLKQRKRKLVLCAYGKTSKLPTRAMKKAAAAEVPVAAAAVPATTKDGGGGGDLISNLPDAILGTIISLLPTKDGARTQAISRRWRPLWRLSPLNLDATGLSFSDSNGFAIISRILSDHPGPARRFHFPYIRVHYYADYYSSQIESWFLSRGLTNLQELDISFNQFAKFRLFVYTSDCPEPCLLPSSVLRVASTLQVAKIASCKIAHPLNLPVLKQLTLQSVSISEDVLHGLISGCRALETLVLDILHDVALLRIRSPTLKSIGLCAWTLREGELVVEDAPHLERLLLPRRGLGCNIIRVIRAPRLEIVGPLLPGDHEINVANQVFQRVIPASLENPICTVKVLALRFSGPDLNAVLDILHCFPCLETLYVIWNIFWQRDLKNVSQCDPLDPVKCLETHLKKLVLGNYEGSEEYASFAKFFVLNAKVLKEIIFGVDQKINMAWVADQHRLLEVETRASQDAQFEFRGLMLVFRPILKFDAAFLFLV</sequence>
<evidence type="ECO:0000313" key="5">
    <source>
        <dbReference type="EnsemblPlants" id="KQK07627"/>
    </source>
</evidence>
<feature type="domain" description="F-box" evidence="1">
    <location>
        <begin position="59"/>
        <end position="98"/>
    </location>
</feature>
<protein>
    <submittedName>
        <fullName evidence="4 5">Uncharacterized protein</fullName>
    </submittedName>
</protein>
<dbReference type="SUPFAM" id="SSF52047">
    <property type="entry name" value="RNI-like"/>
    <property type="match status" value="1"/>
</dbReference>
<feature type="domain" description="FBD" evidence="2">
    <location>
        <begin position="393"/>
        <end position="437"/>
    </location>
</feature>
<dbReference type="InterPro" id="IPR055411">
    <property type="entry name" value="LRR_FXL15/At3g58940/PEG3-like"/>
</dbReference>
<evidence type="ECO:0000259" key="2">
    <source>
        <dbReference type="Pfam" id="PF08387"/>
    </source>
</evidence>
<dbReference type="InterPro" id="IPR032675">
    <property type="entry name" value="LRR_dom_sf"/>
</dbReference>